<evidence type="ECO:0000256" key="1">
    <source>
        <dbReference type="ARBA" id="ARBA00022723"/>
    </source>
</evidence>
<dbReference type="PANTHER" id="PTHR33823">
    <property type="entry name" value="RNA POLYMERASE-BINDING TRANSCRIPTION FACTOR DKSA-RELATED"/>
    <property type="match status" value="1"/>
</dbReference>
<feature type="domain" description="Zinc finger DksA/TraR C4-type" evidence="4">
    <location>
        <begin position="96"/>
        <end position="127"/>
    </location>
</feature>
<dbReference type="SUPFAM" id="SSF57716">
    <property type="entry name" value="Glucocorticoid receptor-like (DNA-binding domain)"/>
    <property type="match status" value="1"/>
</dbReference>
<proteinExistence type="predicted"/>
<dbReference type="EMBL" id="VSSQ01004016">
    <property type="protein sequence ID" value="MPM23379.1"/>
    <property type="molecule type" value="Genomic_DNA"/>
</dbReference>
<name>A0A644Y4Y7_9ZZZZ</name>
<dbReference type="Pfam" id="PF01258">
    <property type="entry name" value="zf-dskA_traR"/>
    <property type="match status" value="1"/>
</dbReference>
<accession>A0A644Y4Y7</accession>
<keyword evidence="1" id="KW-0479">Metal-binding</keyword>
<dbReference type="AlphaFoldDB" id="A0A644Y4Y7"/>
<sequence length="141" mass="15990">MAKEEKEKSRFSDEELEEFRQLIIQKLDKAKADLALLTEAFTGTNDNDISDTSPTFKVLEEGSQVLSKEENSQLAARQQKFIRDLEAALVRIQNKTYGICRVTGKLISKERLKAVPHATLSIEAKNKMTKKEPRISLPPDE</sequence>
<evidence type="ECO:0000256" key="3">
    <source>
        <dbReference type="ARBA" id="ARBA00022833"/>
    </source>
</evidence>
<reference evidence="5" key="1">
    <citation type="submission" date="2019-08" db="EMBL/GenBank/DDBJ databases">
        <authorList>
            <person name="Kucharzyk K."/>
            <person name="Murdoch R.W."/>
            <person name="Higgins S."/>
            <person name="Loffler F."/>
        </authorList>
    </citation>
    <scope>NUCLEOTIDE SEQUENCE</scope>
</reference>
<evidence type="ECO:0000313" key="5">
    <source>
        <dbReference type="EMBL" id="MPM23379.1"/>
    </source>
</evidence>
<dbReference type="InterPro" id="IPR037187">
    <property type="entry name" value="DnaK_N"/>
</dbReference>
<dbReference type="Gene3D" id="1.20.120.910">
    <property type="entry name" value="DksA, coiled-coil domain"/>
    <property type="match status" value="1"/>
</dbReference>
<dbReference type="PANTHER" id="PTHR33823:SF2">
    <property type="entry name" value="RNA POLYMERASE-BINDING TRANSCRIPTION FACTOR DKSA"/>
    <property type="match status" value="1"/>
</dbReference>
<dbReference type="PROSITE" id="PS51128">
    <property type="entry name" value="ZF_DKSA_2"/>
    <property type="match status" value="1"/>
</dbReference>
<dbReference type="InterPro" id="IPR000962">
    <property type="entry name" value="Znf_DskA_TraR"/>
</dbReference>
<dbReference type="SUPFAM" id="SSF109635">
    <property type="entry name" value="DnaK suppressor protein DksA, alpha-hairpin domain"/>
    <property type="match status" value="1"/>
</dbReference>
<comment type="caution">
    <text evidence="5">The sequence shown here is derived from an EMBL/GenBank/DDBJ whole genome shotgun (WGS) entry which is preliminary data.</text>
</comment>
<evidence type="ECO:0000259" key="4">
    <source>
        <dbReference type="Pfam" id="PF01258"/>
    </source>
</evidence>
<keyword evidence="2" id="KW-0863">Zinc-finger</keyword>
<keyword evidence="3" id="KW-0862">Zinc</keyword>
<dbReference type="GO" id="GO:0008270">
    <property type="term" value="F:zinc ion binding"/>
    <property type="evidence" value="ECO:0007669"/>
    <property type="project" value="UniProtKB-KW"/>
</dbReference>
<gene>
    <name evidence="5" type="primary">dksA_16</name>
    <name evidence="5" type="ORF">SDC9_69851</name>
</gene>
<organism evidence="5">
    <name type="scientific">bioreactor metagenome</name>
    <dbReference type="NCBI Taxonomy" id="1076179"/>
    <lineage>
        <taxon>unclassified sequences</taxon>
        <taxon>metagenomes</taxon>
        <taxon>ecological metagenomes</taxon>
    </lineage>
</organism>
<protein>
    <submittedName>
        <fullName evidence="5">RNA polymerase-binding transcription factor DksA</fullName>
    </submittedName>
</protein>
<evidence type="ECO:0000256" key="2">
    <source>
        <dbReference type="ARBA" id="ARBA00022771"/>
    </source>
</evidence>